<reference evidence="3" key="1">
    <citation type="submission" date="2023-03" db="EMBL/GenBank/DDBJ databases">
        <title>Massive genome expansion in bonnet fungi (Mycena s.s.) driven by repeated elements and novel gene families across ecological guilds.</title>
        <authorList>
            <consortium name="Lawrence Berkeley National Laboratory"/>
            <person name="Harder C.B."/>
            <person name="Miyauchi S."/>
            <person name="Viragh M."/>
            <person name="Kuo A."/>
            <person name="Thoen E."/>
            <person name="Andreopoulos B."/>
            <person name="Lu D."/>
            <person name="Skrede I."/>
            <person name="Drula E."/>
            <person name="Henrissat B."/>
            <person name="Morin E."/>
            <person name="Kohler A."/>
            <person name="Barry K."/>
            <person name="LaButti K."/>
            <person name="Morin E."/>
            <person name="Salamov A."/>
            <person name="Lipzen A."/>
            <person name="Mereny Z."/>
            <person name="Hegedus B."/>
            <person name="Baldrian P."/>
            <person name="Stursova M."/>
            <person name="Weitz H."/>
            <person name="Taylor A."/>
            <person name="Grigoriev I.V."/>
            <person name="Nagy L.G."/>
            <person name="Martin F."/>
            <person name="Kauserud H."/>
        </authorList>
    </citation>
    <scope>NUCLEOTIDE SEQUENCE</scope>
    <source>
        <strain evidence="3">CBHHK002</strain>
    </source>
</reference>
<dbReference type="GO" id="GO:0005634">
    <property type="term" value="C:nucleus"/>
    <property type="evidence" value="ECO:0007669"/>
    <property type="project" value="TreeGrafter"/>
</dbReference>
<dbReference type="Gene3D" id="3.40.50.300">
    <property type="entry name" value="P-loop containing nucleotide triphosphate hydrolases"/>
    <property type="match status" value="1"/>
</dbReference>
<dbReference type="SUPFAM" id="SSF52540">
    <property type="entry name" value="P-loop containing nucleoside triphosphate hydrolases"/>
    <property type="match status" value="1"/>
</dbReference>
<dbReference type="InterPro" id="IPR011545">
    <property type="entry name" value="DEAD/DEAH_box_helicase_dom"/>
</dbReference>
<evidence type="ECO:0000313" key="4">
    <source>
        <dbReference type="Proteomes" id="UP001218218"/>
    </source>
</evidence>
<feature type="domain" description="DEAD/DEAH-box helicase" evidence="2">
    <location>
        <begin position="77"/>
        <end position="173"/>
    </location>
</feature>
<dbReference type="GO" id="GO:0043138">
    <property type="term" value="F:3'-5' DNA helicase activity"/>
    <property type="evidence" value="ECO:0007669"/>
    <property type="project" value="TreeGrafter"/>
</dbReference>
<proteinExistence type="inferred from homology"/>
<evidence type="ECO:0000259" key="2">
    <source>
        <dbReference type="Pfam" id="PF00270"/>
    </source>
</evidence>
<dbReference type="PANTHER" id="PTHR13710">
    <property type="entry name" value="DNA HELICASE RECQ FAMILY MEMBER"/>
    <property type="match status" value="1"/>
</dbReference>
<dbReference type="InterPro" id="IPR027417">
    <property type="entry name" value="P-loop_NTPase"/>
</dbReference>
<gene>
    <name evidence="3" type="ORF">DFH08DRAFT_961933</name>
</gene>
<dbReference type="GO" id="GO:0005524">
    <property type="term" value="F:ATP binding"/>
    <property type="evidence" value="ECO:0007669"/>
    <property type="project" value="InterPro"/>
</dbReference>
<name>A0AAD6ZYX4_9AGAR</name>
<dbReference type="Proteomes" id="UP001218218">
    <property type="component" value="Unassembled WGS sequence"/>
</dbReference>
<dbReference type="AlphaFoldDB" id="A0AAD6ZYX4"/>
<dbReference type="Pfam" id="PF00270">
    <property type="entry name" value="DEAD"/>
    <property type="match status" value="1"/>
</dbReference>
<organism evidence="3 4">
    <name type="scientific">Mycena albidolilacea</name>
    <dbReference type="NCBI Taxonomy" id="1033008"/>
    <lineage>
        <taxon>Eukaryota</taxon>
        <taxon>Fungi</taxon>
        <taxon>Dikarya</taxon>
        <taxon>Basidiomycota</taxon>
        <taxon>Agaricomycotina</taxon>
        <taxon>Agaricomycetes</taxon>
        <taxon>Agaricomycetidae</taxon>
        <taxon>Agaricales</taxon>
        <taxon>Marasmiineae</taxon>
        <taxon>Mycenaceae</taxon>
        <taxon>Mycena</taxon>
    </lineage>
</organism>
<evidence type="ECO:0000313" key="3">
    <source>
        <dbReference type="EMBL" id="KAJ7343786.1"/>
    </source>
</evidence>
<dbReference type="GO" id="GO:0003676">
    <property type="term" value="F:nucleic acid binding"/>
    <property type="evidence" value="ECO:0007669"/>
    <property type="project" value="InterPro"/>
</dbReference>
<dbReference type="GO" id="GO:0005694">
    <property type="term" value="C:chromosome"/>
    <property type="evidence" value="ECO:0007669"/>
    <property type="project" value="TreeGrafter"/>
</dbReference>
<dbReference type="GO" id="GO:0009378">
    <property type="term" value="F:four-way junction helicase activity"/>
    <property type="evidence" value="ECO:0007669"/>
    <property type="project" value="TreeGrafter"/>
</dbReference>
<dbReference type="EMBL" id="JARIHO010000022">
    <property type="protein sequence ID" value="KAJ7343786.1"/>
    <property type="molecule type" value="Genomic_DNA"/>
</dbReference>
<dbReference type="PANTHER" id="PTHR13710:SF152">
    <property type="entry name" value="ATP-DEPENDENT DNA HELICASE Q5"/>
    <property type="match status" value="1"/>
</dbReference>
<keyword evidence="4" id="KW-1185">Reference proteome</keyword>
<protein>
    <recommendedName>
        <fullName evidence="2">DEAD/DEAH-box helicase domain-containing protein</fullName>
    </recommendedName>
</protein>
<dbReference type="GO" id="GO:0005737">
    <property type="term" value="C:cytoplasm"/>
    <property type="evidence" value="ECO:0007669"/>
    <property type="project" value="TreeGrafter"/>
</dbReference>
<dbReference type="GO" id="GO:0000724">
    <property type="term" value="P:double-strand break repair via homologous recombination"/>
    <property type="evidence" value="ECO:0007669"/>
    <property type="project" value="TreeGrafter"/>
</dbReference>
<comment type="similarity">
    <text evidence="1">Belongs to the helicase family. RecQ subfamily.</text>
</comment>
<accession>A0AAD6ZYX4</accession>
<comment type="caution">
    <text evidence="3">The sequence shown here is derived from an EMBL/GenBank/DDBJ whole genome shotgun (WGS) entry which is preliminary data.</text>
</comment>
<sequence>MITVPVIVPASPVRNVLGTLPVRPNGTRHRVPETPRKRKTPVSDRLLGIKVLKESLADVKYRVRERLGLGFDLDDWQGELIRRLRQGYDSLLVAGTGYGKSIIFEGLAALNKTKVVIVVCPLKALERDQVKGAEKKGLKAVMVNEDTVCPEIWTGLRQGHANLYYVSPEMALSSSSVQGW</sequence>
<evidence type="ECO:0000256" key="1">
    <source>
        <dbReference type="ARBA" id="ARBA00005446"/>
    </source>
</evidence>